<keyword evidence="13" id="KW-1185">Reference proteome</keyword>
<dbReference type="GO" id="GO:0005737">
    <property type="term" value="C:cytoplasm"/>
    <property type="evidence" value="ECO:0007669"/>
    <property type="project" value="TreeGrafter"/>
</dbReference>
<dbReference type="FunFam" id="3.30.200.20:FF:000003">
    <property type="entry name" value="Non-specific serine/threonine protein kinase"/>
    <property type="match status" value="1"/>
</dbReference>
<dbReference type="GO" id="GO:0035556">
    <property type="term" value="P:intracellular signal transduction"/>
    <property type="evidence" value="ECO:0007669"/>
    <property type="project" value="TreeGrafter"/>
</dbReference>
<evidence type="ECO:0000256" key="2">
    <source>
        <dbReference type="ARBA" id="ARBA00022527"/>
    </source>
</evidence>
<protein>
    <recommendedName>
        <fullName evidence="1">non-specific serine/threonine protein kinase</fullName>
        <ecNumber evidence="1">2.7.11.1</ecNumber>
    </recommendedName>
</protein>
<dbReference type="AlphaFoldDB" id="A0AAD7ZH06"/>
<evidence type="ECO:0000256" key="10">
    <source>
        <dbReference type="SAM" id="MobiDB-lite"/>
    </source>
</evidence>
<dbReference type="PROSITE" id="PS00107">
    <property type="entry name" value="PROTEIN_KINASE_ATP"/>
    <property type="match status" value="1"/>
</dbReference>
<dbReference type="PANTHER" id="PTHR24346">
    <property type="entry name" value="MAP/MICROTUBULE AFFINITY-REGULATING KINASE"/>
    <property type="match status" value="1"/>
</dbReference>
<keyword evidence="5" id="KW-0418">Kinase</keyword>
<keyword evidence="4 9" id="KW-0547">Nucleotide-binding</keyword>
<dbReference type="FunFam" id="1.10.510.10:FF:000571">
    <property type="entry name" value="Maternal embryonic leucine zipper kinase"/>
    <property type="match status" value="1"/>
</dbReference>
<dbReference type="CDD" id="cd14075">
    <property type="entry name" value="STKc_NIM1"/>
    <property type="match status" value="1"/>
</dbReference>
<dbReference type="Pfam" id="PF00069">
    <property type="entry name" value="Pkinase"/>
    <property type="match status" value="1"/>
</dbReference>
<evidence type="ECO:0000256" key="9">
    <source>
        <dbReference type="PROSITE-ProRule" id="PRU10141"/>
    </source>
</evidence>
<feature type="binding site" evidence="9">
    <location>
        <position position="84"/>
    </location>
    <ligand>
        <name>ATP</name>
        <dbReference type="ChEBI" id="CHEBI:30616"/>
    </ligand>
</feature>
<feature type="compositionally biased region" description="Low complexity" evidence="10">
    <location>
        <begin position="436"/>
        <end position="447"/>
    </location>
</feature>
<organism evidence="12 13">
    <name type="scientific">Diploptera punctata</name>
    <name type="common">Pacific beetle cockroach</name>
    <dbReference type="NCBI Taxonomy" id="6984"/>
    <lineage>
        <taxon>Eukaryota</taxon>
        <taxon>Metazoa</taxon>
        <taxon>Ecdysozoa</taxon>
        <taxon>Arthropoda</taxon>
        <taxon>Hexapoda</taxon>
        <taxon>Insecta</taxon>
        <taxon>Pterygota</taxon>
        <taxon>Neoptera</taxon>
        <taxon>Polyneoptera</taxon>
        <taxon>Dictyoptera</taxon>
        <taxon>Blattodea</taxon>
        <taxon>Blaberoidea</taxon>
        <taxon>Blaberidae</taxon>
        <taxon>Diplopterinae</taxon>
        <taxon>Diploptera</taxon>
    </lineage>
</organism>
<dbReference type="InterPro" id="IPR049571">
    <property type="entry name" value="NIM1K_STKc"/>
</dbReference>
<dbReference type="Gene3D" id="1.10.510.10">
    <property type="entry name" value="Transferase(Phosphotransferase) domain 1"/>
    <property type="match status" value="1"/>
</dbReference>
<keyword evidence="3" id="KW-0808">Transferase</keyword>
<dbReference type="SMART" id="SM00220">
    <property type="entry name" value="S_TKc"/>
    <property type="match status" value="1"/>
</dbReference>
<evidence type="ECO:0000256" key="5">
    <source>
        <dbReference type="ARBA" id="ARBA00022777"/>
    </source>
</evidence>
<dbReference type="Proteomes" id="UP001233999">
    <property type="component" value="Unassembled WGS sequence"/>
</dbReference>
<evidence type="ECO:0000256" key="8">
    <source>
        <dbReference type="ARBA" id="ARBA00048679"/>
    </source>
</evidence>
<feature type="domain" description="Protein kinase" evidence="11">
    <location>
        <begin position="55"/>
        <end position="309"/>
    </location>
</feature>
<comment type="caution">
    <text evidence="12">The sequence shown here is derived from an EMBL/GenBank/DDBJ whole genome shotgun (WGS) entry which is preliminary data.</text>
</comment>
<sequence>MPAARVHTLPDDSATPSDPQASSSAGTPYQRLLHSLHHDQRWLTEINLGKRVGFYRFRGDLGSGNFSQVKMAIHQLTKERVAVKILDKAKLDQKTRRMLAREIATMEAIHHPNIIRLYEVVETYSKIHLAMEYASGGELFNKITTVGRIAENEAKVVFAQVTSAVQYMHEHDFIHRDIKAENVFYAGPSLVKLGDFGFSTQLTSGSGQQLNTFCGSPPYAAPELFRDESYLGAPVDIWALGILLYFMVTAQMPFKAQTVATLKKHILEGVFSIPGHVSFSAGNDFKKGILKRTPQERFSLQEIRNSEWLRGVNFPTTPGPSESYTLGPTFPTPESQPNKTENIENSVEKEENIKEVPTIQENNNGSEKKDDEMMSVEMMARKKLLDLGITSALLEEHSSRCARSAVIGTYRIVIHRIQRQGHLDIDVASLDDGDGSPSAVPSRSSSSNHFFLPSFGRRSKSAAVKSKGAKPDRNNRSRTWEKISLLCFESHDRQLQSCHQQGKYLSSLGNELTCAHYKHYNANQVHVNKQHSTCKLVCV</sequence>
<gene>
    <name evidence="12" type="ORF">L9F63_024313</name>
</gene>
<dbReference type="InterPro" id="IPR017441">
    <property type="entry name" value="Protein_kinase_ATP_BS"/>
</dbReference>
<evidence type="ECO:0000256" key="3">
    <source>
        <dbReference type="ARBA" id="ARBA00022679"/>
    </source>
</evidence>
<comment type="catalytic activity">
    <reaction evidence="8">
        <text>L-seryl-[protein] + ATP = O-phospho-L-seryl-[protein] + ADP + H(+)</text>
        <dbReference type="Rhea" id="RHEA:17989"/>
        <dbReference type="Rhea" id="RHEA-COMP:9863"/>
        <dbReference type="Rhea" id="RHEA-COMP:11604"/>
        <dbReference type="ChEBI" id="CHEBI:15378"/>
        <dbReference type="ChEBI" id="CHEBI:29999"/>
        <dbReference type="ChEBI" id="CHEBI:30616"/>
        <dbReference type="ChEBI" id="CHEBI:83421"/>
        <dbReference type="ChEBI" id="CHEBI:456216"/>
        <dbReference type="EC" id="2.7.11.1"/>
    </reaction>
</comment>
<feature type="region of interest" description="Disordered" evidence="10">
    <location>
        <begin position="428"/>
        <end position="453"/>
    </location>
</feature>
<dbReference type="InterPro" id="IPR011009">
    <property type="entry name" value="Kinase-like_dom_sf"/>
</dbReference>
<feature type="region of interest" description="Disordered" evidence="10">
    <location>
        <begin position="1"/>
        <end position="26"/>
    </location>
</feature>
<dbReference type="GO" id="GO:0050321">
    <property type="term" value="F:tau-protein kinase activity"/>
    <property type="evidence" value="ECO:0007669"/>
    <property type="project" value="TreeGrafter"/>
</dbReference>
<dbReference type="GO" id="GO:0005524">
    <property type="term" value="F:ATP binding"/>
    <property type="evidence" value="ECO:0007669"/>
    <property type="project" value="UniProtKB-UniRule"/>
</dbReference>
<accession>A0AAD7ZH06</accession>
<feature type="non-terminal residue" evidence="12">
    <location>
        <position position="1"/>
    </location>
</feature>
<keyword evidence="2" id="KW-0723">Serine/threonine-protein kinase</keyword>
<evidence type="ECO:0000313" key="12">
    <source>
        <dbReference type="EMBL" id="KAJ9580509.1"/>
    </source>
</evidence>
<proteinExistence type="predicted"/>
<evidence type="ECO:0000313" key="13">
    <source>
        <dbReference type="Proteomes" id="UP001233999"/>
    </source>
</evidence>
<evidence type="ECO:0000256" key="1">
    <source>
        <dbReference type="ARBA" id="ARBA00012513"/>
    </source>
</evidence>
<comment type="catalytic activity">
    <reaction evidence="7">
        <text>L-threonyl-[protein] + ATP = O-phospho-L-threonyl-[protein] + ADP + H(+)</text>
        <dbReference type="Rhea" id="RHEA:46608"/>
        <dbReference type="Rhea" id="RHEA-COMP:11060"/>
        <dbReference type="Rhea" id="RHEA-COMP:11605"/>
        <dbReference type="ChEBI" id="CHEBI:15378"/>
        <dbReference type="ChEBI" id="CHEBI:30013"/>
        <dbReference type="ChEBI" id="CHEBI:30616"/>
        <dbReference type="ChEBI" id="CHEBI:61977"/>
        <dbReference type="ChEBI" id="CHEBI:456216"/>
        <dbReference type="EC" id="2.7.11.1"/>
    </reaction>
</comment>
<name>A0AAD7ZH06_DIPPU</name>
<keyword evidence="6 9" id="KW-0067">ATP-binding</keyword>
<dbReference type="PANTHER" id="PTHR24346:SF49">
    <property type="entry name" value="NIM1 SERINE_THREONINE PROTEIN KINASE"/>
    <property type="match status" value="1"/>
</dbReference>
<feature type="compositionally biased region" description="Polar residues" evidence="10">
    <location>
        <begin position="14"/>
        <end position="26"/>
    </location>
</feature>
<feature type="region of interest" description="Disordered" evidence="10">
    <location>
        <begin position="330"/>
        <end position="370"/>
    </location>
</feature>
<dbReference type="SUPFAM" id="SSF56112">
    <property type="entry name" value="Protein kinase-like (PK-like)"/>
    <property type="match status" value="1"/>
</dbReference>
<dbReference type="InterPro" id="IPR000719">
    <property type="entry name" value="Prot_kinase_dom"/>
</dbReference>
<dbReference type="PROSITE" id="PS50011">
    <property type="entry name" value="PROTEIN_KINASE_DOM"/>
    <property type="match status" value="1"/>
</dbReference>
<reference evidence="12" key="1">
    <citation type="journal article" date="2023" name="IScience">
        <title>Live-bearing cockroach genome reveals convergent evolutionary mechanisms linked to viviparity in insects and beyond.</title>
        <authorList>
            <person name="Fouks B."/>
            <person name="Harrison M.C."/>
            <person name="Mikhailova A.A."/>
            <person name="Marchal E."/>
            <person name="English S."/>
            <person name="Carruthers M."/>
            <person name="Jennings E.C."/>
            <person name="Chiamaka E.L."/>
            <person name="Frigard R.A."/>
            <person name="Pippel M."/>
            <person name="Attardo G.M."/>
            <person name="Benoit J.B."/>
            <person name="Bornberg-Bauer E."/>
            <person name="Tobe S.S."/>
        </authorList>
    </citation>
    <scope>NUCLEOTIDE SEQUENCE</scope>
    <source>
        <strain evidence="12">Stay&amp;Tobe</strain>
    </source>
</reference>
<reference evidence="12" key="2">
    <citation type="submission" date="2023-05" db="EMBL/GenBank/DDBJ databases">
        <authorList>
            <person name="Fouks B."/>
        </authorList>
    </citation>
    <scope>NUCLEOTIDE SEQUENCE</scope>
    <source>
        <strain evidence="12">Stay&amp;Tobe</strain>
        <tissue evidence="12">Testes</tissue>
    </source>
</reference>
<feature type="compositionally biased region" description="Polar residues" evidence="10">
    <location>
        <begin position="330"/>
        <end position="345"/>
    </location>
</feature>
<dbReference type="PROSITE" id="PS00108">
    <property type="entry name" value="PROTEIN_KINASE_ST"/>
    <property type="match status" value="1"/>
</dbReference>
<evidence type="ECO:0000256" key="6">
    <source>
        <dbReference type="ARBA" id="ARBA00022840"/>
    </source>
</evidence>
<dbReference type="EC" id="2.7.11.1" evidence="1"/>
<dbReference type="GO" id="GO:0000226">
    <property type="term" value="P:microtubule cytoskeleton organization"/>
    <property type="evidence" value="ECO:0007669"/>
    <property type="project" value="TreeGrafter"/>
</dbReference>
<evidence type="ECO:0000256" key="4">
    <source>
        <dbReference type="ARBA" id="ARBA00022741"/>
    </source>
</evidence>
<dbReference type="InterPro" id="IPR008271">
    <property type="entry name" value="Ser/Thr_kinase_AS"/>
</dbReference>
<evidence type="ECO:0000259" key="11">
    <source>
        <dbReference type="PROSITE" id="PS50011"/>
    </source>
</evidence>
<dbReference type="EMBL" id="JASPKZ010008297">
    <property type="protein sequence ID" value="KAJ9580509.1"/>
    <property type="molecule type" value="Genomic_DNA"/>
</dbReference>
<evidence type="ECO:0000256" key="7">
    <source>
        <dbReference type="ARBA" id="ARBA00047899"/>
    </source>
</evidence>